<keyword evidence="3" id="KW-0949">S-adenosyl-L-methionine</keyword>
<evidence type="ECO:0000259" key="4">
    <source>
        <dbReference type="Pfam" id="PF13649"/>
    </source>
</evidence>
<dbReference type="CDD" id="cd02440">
    <property type="entry name" value="AdoMet_MTases"/>
    <property type="match status" value="1"/>
</dbReference>
<protein>
    <submittedName>
        <fullName evidence="5">Unannotated protein</fullName>
    </submittedName>
</protein>
<dbReference type="PANTHER" id="PTHR43464:SF19">
    <property type="entry name" value="UBIQUINONE BIOSYNTHESIS O-METHYLTRANSFERASE, MITOCHONDRIAL"/>
    <property type="match status" value="1"/>
</dbReference>
<evidence type="ECO:0000313" key="5">
    <source>
        <dbReference type="EMBL" id="CAB4651230.1"/>
    </source>
</evidence>
<dbReference type="InterPro" id="IPR029063">
    <property type="entry name" value="SAM-dependent_MTases_sf"/>
</dbReference>
<sequence>MGPDMGRSEGVVPMSSEVGSHWFEPMADHMGSAYLRYSFTKGTVQEVDHIISMLDLKPGMRVLDVGCGPGRHAYEFARRGISVHGIDISQTFVDLASDAAPKGATFERMDARALTFDAEFDAAVCLCQGAFGLMTANGQDVDVLKGIRRALKDGGGLALSAFNAYFVVKYFEQATFDAGSGVNHEVTEIRNQAGESQTVDLWTGCYTPRELRLMLSACDFEPHSISSVDPGGYVEGPATTESSEFLVVAFATPVRRMGTR</sequence>
<dbReference type="Gene3D" id="3.40.50.150">
    <property type="entry name" value="Vaccinia Virus protein VP39"/>
    <property type="match status" value="1"/>
</dbReference>
<dbReference type="AlphaFoldDB" id="A0A6J6KN73"/>
<dbReference type="GO" id="GO:0008168">
    <property type="term" value="F:methyltransferase activity"/>
    <property type="evidence" value="ECO:0007669"/>
    <property type="project" value="UniProtKB-KW"/>
</dbReference>
<dbReference type="GO" id="GO:0032259">
    <property type="term" value="P:methylation"/>
    <property type="evidence" value="ECO:0007669"/>
    <property type="project" value="UniProtKB-KW"/>
</dbReference>
<reference evidence="5" key="1">
    <citation type="submission" date="2020-05" db="EMBL/GenBank/DDBJ databases">
        <authorList>
            <person name="Chiriac C."/>
            <person name="Salcher M."/>
            <person name="Ghai R."/>
            <person name="Kavagutti S V."/>
        </authorList>
    </citation>
    <scope>NUCLEOTIDE SEQUENCE</scope>
</reference>
<dbReference type="InterPro" id="IPR041698">
    <property type="entry name" value="Methyltransf_25"/>
</dbReference>
<evidence type="ECO:0000256" key="3">
    <source>
        <dbReference type="ARBA" id="ARBA00022691"/>
    </source>
</evidence>
<dbReference type="EMBL" id="CAEZWJ010000013">
    <property type="protein sequence ID" value="CAB4651230.1"/>
    <property type="molecule type" value="Genomic_DNA"/>
</dbReference>
<proteinExistence type="predicted"/>
<gene>
    <name evidence="5" type="ORF">UFOPK2214_00605</name>
</gene>
<name>A0A6J6KN73_9ZZZZ</name>
<evidence type="ECO:0000256" key="2">
    <source>
        <dbReference type="ARBA" id="ARBA00022679"/>
    </source>
</evidence>
<evidence type="ECO:0000256" key="1">
    <source>
        <dbReference type="ARBA" id="ARBA00022603"/>
    </source>
</evidence>
<organism evidence="5">
    <name type="scientific">freshwater metagenome</name>
    <dbReference type="NCBI Taxonomy" id="449393"/>
    <lineage>
        <taxon>unclassified sequences</taxon>
        <taxon>metagenomes</taxon>
        <taxon>ecological metagenomes</taxon>
    </lineage>
</organism>
<dbReference type="Pfam" id="PF13649">
    <property type="entry name" value="Methyltransf_25"/>
    <property type="match status" value="1"/>
</dbReference>
<keyword evidence="1" id="KW-0489">Methyltransferase</keyword>
<feature type="domain" description="Methyltransferase" evidence="4">
    <location>
        <begin position="62"/>
        <end position="155"/>
    </location>
</feature>
<accession>A0A6J6KN73</accession>
<dbReference type="SUPFAM" id="SSF53335">
    <property type="entry name" value="S-adenosyl-L-methionine-dependent methyltransferases"/>
    <property type="match status" value="1"/>
</dbReference>
<keyword evidence="2" id="KW-0808">Transferase</keyword>
<dbReference type="PANTHER" id="PTHR43464">
    <property type="entry name" value="METHYLTRANSFERASE"/>
    <property type="match status" value="1"/>
</dbReference>